<feature type="transmembrane region" description="Helical" evidence="1">
    <location>
        <begin position="42"/>
        <end position="59"/>
    </location>
</feature>
<sequence>MGRDYKIFIRVIPYMRFEQAESGMSQLQGACGVARFTHYDQVGFRGLFFILWLWIIRFLKWTEFRLGNQIVLLARLQAVQLIATL</sequence>
<dbReference type="Proteomes" id="UP000785679">
    <property type="component" value="Unassembled WGS sequence"/>
</dbReference>
<keyword evidence="1" id="KW-1133">Transmembrane helix</keyword>
<comment type="caution">
    <text evidence="2">The sequence shown here is derived from an EMBL/GenBank/DDBJ whole genome shotgun (WGS) entry which is preliminary data.</text>
</comment>
<organism evidence="2 3">
    <name type="scientific">Halteria grandinella</name>
    <dbReference type="NCBI Taxonomy" id="5974"/>
    <lineage>
        <taxon>Eukaryota</taxon>
        <taxon>Sar</taxon>
        <taxon>Alveolata</taxon>
        <taxon>Ciliophora</taxon>
        <taxon>Intramacronucleata</taxon>
        <taxon>Spirotrichea</taxon>
        <taxon>Stichotrichia</taxon>
        <taxon>Sporadotrichida</taxon>
        <taxon>Halteriidae</taxon>
        <taxon>Halteria</taxon>
    </lineage>
</organism>
<keyword evidence="1" id="KW-0812">Transmembrane</keyword>
<evidence type="ECO:0000313" key="3">
    <source>
        <dbReference type="Proteomes" id="UP000785679"/>
    </source>
</evidence>
<evidence type="ECO:0000256" key="1">
    <source>
        <dbReference type="SAM" id="Phobius"/>
    </source>
</evidence>
<keyword evidence="1" id="KW-0472">Membrane</keyword>
<dbReference type="AlphaFoldDB" id="A0A8J8T301"/>
<accession>A0A8J8T301</accession>
<reference evidence="2" key="1">
    <citation type="submission" date="2019-06" db="EMBL/GenBank/DDBJ databases">
        <authorList>
            <person name="Zheng W."/>
        </authorList>
    </citation>
    <scope>NUCLEOTIDE SEQUENCE</scope>
    <source>
        <strain evidence="2">QDHG01</strain>
    </source>
</reference>
<dbReference type="EMBL" id="RRYP01008181">
    <property type="protein sequence ID" value="TNV79955.1"/>
    <property type="molecule type" value="Genomic_DNA"/>
</dbReference>
<proteinExistence type="predicted"/>
<evidence type="ECO:0000313" key="2">
    <source>
        <dbReference type="EMBL" id="TNV79955.1"/>
    </source>
</evidence>
<gene>
    <name evidence="2" type="ORF">FGO68_gene17587</name>
</gene>
<name>A0A8J8T301_HALGN</name>
<keyword evidence="3" id="KW-1185">Reference proteome</keyword>
<protein>
    <submittedName>
        <fullName evidence="2">Uncharacterized protein</fullName>
    </submittedName>
</protein>